<feature type="compositionally biased region" description="Low complexity" evidence="6">
    <location>
        <begin position="1"/>
        <end position="20"/>
    </location>
</feature>
<dbReference type="InterPro" id="IPR041490">
    <property type="entry name" value="KstR2_TetR_C"/>
</dbReference>
<name>A0A975C0Q5_9CAUL</name>
<accession>A0A975C0Q5</accession>
<dbReference type="SUPFAM" id="SSF48498">
    <property type="entry name" value="Tetracyclin repressor-like, C-terminal domain"/>
    <property type="match status" value="1"/>
</dbReference>
<evidence type="ECO:0000256" key="2">
    <source>
        <dbReference type="ARBA" id="ARBA00023015"/>
    </source>
</evidence>
<evidence type="ECO:0000256" key="6">
    <source>
        <dbReference type="SAM" id="MobiDB-lite"/>
    </source>
</evidence>
<keyword evidence="1" id="KW-0678">Repressor</keyword>
<organism evidence="8 9">
    <name type="scientific">Brevundimonas goettingensis</name>
    <dbReference type="NCBI Taxonomy" id="2774190"/>
    <lineage>
        <taxon>Bacteria</taxon>
        <taxon>Pseudomonadati</taxon>
        <taxon>Pseudomonadota</taxon>
        <taxon>Alphaproteobacteria</taxon>
        <taxon>Caulobacterales</taxon>
        <taxon>Caulobacteraceae</taxon>
        <taxon>Brevundimonas</taxon>
    </lineage>
</organism>
<dbReference type="InterPro" id="IPR009057">
    <property type="entry name" value="Homeodomain-like_sf"/>
</dbReference>
<feature type="domain" description="HTH tetR-type" evidence="7">
    <location>
        <begin position="27"/>
        <end position="87"/>
    </location>
</feature>
<dbReference type="RefSeq" id="WP_207868665.1">
    <property type="nucleotide sequence ID" value="NZ_CP062222.1"/>
</dbReference>
<feature type="region of interest" description="Disordered" evidence="6">
    <location>
        <begin position="1"/>
        <end position="25"/>
    </location>
</feature>
<dbReference type="GO" id="GO:0000976">
    <property type="term" value="F:transcription cis-regulatory region binding"/>
    <property type="evidence" value="ECO:0007669"/>
    <property type="project" value="TreeGrafter"/>
</dbReference>
<proteinExistence type="predicted"/>
<dbReference type="PANTHER" id="PTHR30055">
    <property type="entry name" value="HTH-TYPE TRANSCRIPTIONAL REGULATOR RUTR"/>
    <property type="match status" value="1"/>
</dbReference>
<evidence type="ECO:0000313" key="9">
    <source>
        <dbReference type="Proteomes" id="UP000663918"/>
    </source>
</evidence>
<dbReference type="SUPFAM" id="SSF46689">
    <property type="entry name" value="Homeodomain-like"/>
    <property type="match status" value="1"/>
</dbReference>
<dbReference type="Pfam" id="PF00440">
    <property type="entry name" value="TetR_N"/>
    <property type="match status" value="1"/>
</dbReference>
<dbReference type="PRINTS" id="PR00455">
    <property type="entry name" value="HTHTETR"/>
</dbReference>
<evidence type="ECO:0000256" key="1">
    <source>
        <dbReference type="ARBA" id="ARBA00022491"/>
    </source>
</evidence>
<evidence type="ECO:0000256" key="3">
    <source>
        <dbReference type="ARBA" id="ARBA00023125"/>
    </source>
</evidence>
<dbReference type="Pfam" id="PF17932">
    <property type="entry name" value="TetR_C_24"/>
    <property type="match status" value="1"/>
</dbReference>
<dbReference type="InterPro" id="IPR050109">
    <property type="entry name" value="HTH-type_TetR-like_transc_reg"/>
</dbReference>
<keyword evidence="3 5" id="KW-0238">DNA-binding</keyword>
<gene>
    <name evidence="8" type="ORF">IFJ75_13245</name>
</gene>
<reference evidence="8" key="1">
    <citation type="submission" date="2020-09" db="EMBL/GenBank/DDBJ databases">
        <title>Brevundimonas sp. LVF2 isolated from a puddle in Goettingen, Germany.</title>
        <authorList>
            <person name="Friedrich I."/>
            <person name="Klassen A."/>
            <person name="Hannes N."/>
            <person name="Schneider D."/>
            <person name="Hertel R."/>
            <person name="Daniel R."/>
        </authorList>
    </citation>
    <scope>NUCLEOTIDE SEQUENCE</scope>
    <source>
        <strain evidence="8">LVF2</strain>
    </source>
</reference>
<dbReference type="InterPro" id="IPR036271">
    <property type="entry name" value="Tet_transcr_reg_TetR-rel_C_sf"/>
</dbReference>
<evidence type="ECO:0000256" key="5">
    <source>
        <dbReference type="PROSITE-ProRule" id="PRU00335"/>
    </source>
</evidence>
<evidence type="ECO:0000259" key="7">
    <source>
        <dbReference type="PROSITE" id="PS50977"/>
    </source>
</evidence>
<dbReference type="PANTHER" id="PTHR30055:SF175">
    <property type="entry name" value="HTH-TYPE TRANSCRIPTIONAL REPRESSOR KSTR2"/>
    <property type="match status" value="1"/>
</dbReference>
<dbReference type="GO" id="GO:0003700">
    <property type="term" value="F:DNA-binding transcription factor activity"/>
    <property type="evidence" value="ECO:0007669"/>
    <property type="project" value="TreeGrafter"/>
</dbReference>
<dbReference type="AlphaFoldDB" id="A0A975C0Q5"/>
<dbReference type="Proteomes" id="UP000663918">
    <property type="component" value="Chromosome"/>
</dbReference>
<evidence type="ECO:0000313" key="8">
    <source>
        <dbReference type="EMBL" id="QTC90244.1"/>
    </source>
</evidence>
<feature type="DNA-binding region" description="H-T-H motif" evidence="5">
    <location>
        <begin position="50"/>
        <end position="69"/>
    </location>
</feature>
<dbReference type="PROSITE" id="PS50977">
    <property type="entry name" value="HTH_TETR_2"/>
    <property type="match status" value="1"/>
</dbReference>
<dbReference type="FunFam" id="1.10.10.60:FF:000141">
    <property type="entry name" value="TetR family transcriptional regulator"/>
    <property type="match status" value="1"/>
</dbReference>
<protein>
    <submittedName>
        <fullName evidence="8">TetR family transcriptional regulator</fullName>
    </submittedName>
</protein>
<dbReference type="Gene3D" id="1.10.357.10">
    <property type="entry name" value="Tetracycline Repressor, domain 2"/>
    <property type="match status" value="1"/>
</dbReference>
<dbReference type="InterPro" id="IPR001647">
    <property type="entry name" value="HTH_TetR"/>
</dbReference>
<evidence type="ECO:0000256" key="4">
    <source>
        <dbReference type="ARBA" id="ARBA00023163"/>
    </source>
</evidence>
<keyword evidence="2" id="KW-0805">Transcription regulation</keyword>
<dbReference type="KEGG" id="bgoe:IFJ75_13245"/>
<keyword evidence="4" id="KW-0804">Transcription</keyword>
<dbReference type="Gene3D" id="1.10.10.60">
    <property type="entry name" value="Homeodomain-like"/>
    <property type="match status" value="1"/>
</dbReference>
<dbReference type="EMBL" id="CP062222">
    <property type="protein sequence ID" value="QTC90244.1"/>
    <property type="molecule type" value="Genomic_DNA"/>
</dbReference>
<keyword evidence="9" id="KW-1185">Reference proteome</keyword>
<sequence>MSSVSAPAAASAADDLWSAPGRPRDPDAKREAILTAAATAFVRDGYGATSIDDVAARLGVSKPTVYYYAGSKQALLSACFMIALDAYSEAVEEGAVSGLDGRERLHQVVQKYVEITTTVFGRCLHRVPDVELTPPVRERLRAVKRKVDARIRDLLREGVRDGSLRTADVRMSTFAISGAMNSIAQWYSPVGKLGPDEIAERLWDAFSEGVRPR</sequence>